<evidence type="ECO:0000313" key="1">
    <source>
        <dbReference type="EMBL" id="UQC74683.1"/>
    </source>
</evidence>
<protein>
    <submittedName>
        <fullName evidence="1">Uncharacterized protein</fullName>
    </submittedName>
</protein>
<accession>A0A9Q8SCQ7</accession>
<dbReference type="AlphaFoldDB" id="A0A9Q8SCQ7"/>
<keyword evidence="2" id="KW-1185">Reference proteome</keyword>
<dbReference type="EMBL" id="CP019471">
    <property type="protein sequence ID" value="UQC74683.1"/>
    <property type="molecule type" value="Genomic_DNA"/>
</dbReference>
<organism evidence="1 2">
    <name type="scientific">Colletotrichum lupini</name>
    <dbReference type="NCBI Taxonomy" id="145971"/>
    <lineage>
        <taxon>Eukaryota</taxon>
        <taxon>Fungi</taxon>
        <taxon>Dikarya</taxon>
        <taxon>Ascomycota</taxon>
        <taxon>Pezizomycotina</taxon>
        <taxon>Sordariomycetes</taxon>
        <taxon>Hypocreomycetidae</taxon>
        <taxon>Glomerellales</taxon>
        <taxon>Glomerellaceae</taxon>
        <taxon>Colletotrichum</taxon>
        <taxon>Colletotrichum acutatum species complex</taxon>
    </lineage>
</organism>
<dbReference type="KEGG" id="clup:CLUP02_01335"/>
<dbReference type="GeneID" id="73335386"/>
<gene>
    <name evidence="1" type="ORF">CLUP02_01335</name>
</gene>
<sequence>MFETKQIRLVLDGNGIIFMGSEEVSGWWSVPCRVRPSTSASMFGHPQLKREAAYPYLWLSRQPLYRVSQRRKQRYFGPRSQWANGAPTLVYNCPVSASPHTQDGAFLAFAFGDAAGGIAGARLATH</sequence>
<reference evidence="1" key="1">
    <citation type="journal article" date="2021" name="Mol. Plant Microbe Interact.">
        <title>Complete Genome Sequence of the Plant-Pathogenic Fungus Colletotrichum lupini.</title>
        <authorList>
            <person name="Baroncelli R."/>
            <person name="Pensec F."/>
            <person name="Da Lio D."/>
            <person name="Boufleur T."/>
            <person name="Vicente I."/>
            <person name="Sarrocco S."/>
            <person name="Picot A."/>
            <person name="Baraldi E."/>
            <person name="Sukno S."/>
            <person name="Thon M."/>
            <person name="Le Floch G."/>
        </authorList>
    </citation>
    <scope>NUCLEOTIDE SEQUENCE</scope>
    <source>
        <strain evidence="1">IMI 504893</strain>
    </source>
</reference>
<dbReference type="RefSeq" id="XP_049136333.1">
    <property type="nucleotide sequence ID" value="XM_049280376.1"/>
</dbReference>
<evidence type="ECO:0000313" key="2">
    <source>
        <dbReference type="Proteomes" id="UP000830671"/>
    </source>
</evidence>
<dbReference type="Proteomes" id="UP000830671">
    <property type="component" value="Chromosome 1"/>
</dbReference>
<name>A0A9Q8SCQ7_9PEZI</name>
<proteinExistence type="predicted"/>